<dbReference type="SMART" id="SM00668">
    <property type="entry name" value="CTLH"/>
    <property type="match status" value="1"/>
</dbReference>
<dbReference type="InterPro" id="IPR045098">
    <property type="entry name" value="Fyv10_fam"/>
</dbReference>
<feature type="compositionally biased region" description="Low complexity" evidence="2">
    <location>
        <begin position="377"/>
        <end position="406"/>
    </location>
</feature>
<dbReference type="SMART" id="SM00757">
    <property type="entry name" value="CRA"/>
    <property type="match status" value="1"/>
</dbReference>
<dbReference type="EMBL" id="BQKY01000001">
    <property type="protein sequence ID" value="GJN87389.1"/>
    <property type="molecule type" value="Genomic_DNA"/>
</dbReference>
<evidence type="ECO:0000313" key="5">
    <source>
        <dbReference type="Proteomes" id="UP001342314"/>
    </source>
</evidence>
<dbReference type="Proteomes" id="UP001342314">
    <property type="component" value="Unassembled WGS sequence"/>
</dbReference>
<protein>
    <recommendedName>
        <fullName evidence="3">CTLH domain-containing protein</fullName>
    </recommendedName>
</protein>
<comment type="similarity">
    <text evidence="1">Belongs to the FYV10 family.</text>
</comment>
<dbReference type="GO" id="GO:0043161">
    <property type="term" value="P:proteasome-mediated ubiquitin-dependent protein catabolic process"/>
    <property type="evidence" value="ECO:0007669"/>
    <property type="project" value="InterPro"/>
</dbReference>
<proteinExistence type="inferred from homology"/>
<dbReference type="GO" id="GO:0005737">
    <property type="term" value="C:cytoplasm"/>
    <property type="evidence" value="ECO:0007669"/>
    <property type="project" value="TreeGrafter"/>
</dbReference>
<dbReference type="InterPro" id="IPR024964">
    <property type="entry name" value="CTLH/CRA"/>
</dbReference>
<evidence type="ECO:0000313" key="4">
    <source>
        <dbReference type="EMBL" id="GJN87389.1"/>
    </source>
</evidence>
<dbReference type="PANTHER" id="PTHR12170:SF2">
    <property type="entry name" value="E3 UBIQUITIN-PROTEIN TRANSFERASE MAEA"/>
    <property type="match status" value="1"/>
</dbReference>
<keyword evidence="5" id="KW-1185">Reference proteome</keyword>
<feature type="domain" description="CTLH" evidence="3">
    <location>
        <begin position="175"/>
        <end position="230"/>
    </location>
</feature>
<accession>A0AAV5GC17</accession>
<organism evidence="4 5">
    <name type="scientific">Rhodotorula paludigena</name>
    <dbReference type="NCBI Taxonomy" id="86838"/>
    <lineage>
        <taxon>Eukaryota</taxon>
        <taxon>Fungi</taxon>
        <taxon>Dikarya</taxon>
        <taxon>Basidiomycota</taxon>
        <taxon>Pucciniomycotina</taxon>
        <taxon>Microbotryomycetes</taxon>
        <taxon>Sporidiobolales</taxon>
        <taxon>Sporidiobolaceae</taxon>
        <taxon>Rhodotorula</taxon>
    </lineage>
</organism>
<sequence>MSANKLVPDQVLLLEQATLKAPLDALRRIHKQTQKTYEYNLQPASTLQKDLDALLQQTALQAAASSDHALSDEQRAHMLKSLDGMITRMRGLKRKLADLEGQSNRAVRVVQARLDHLAALPDAIDSPEYPAWARKRLSHHLVDYLLRANPPLKHTAQELAREEGIQDLVDDELWDEMAKVERGLEEGRLDEVLSWVGENRTALKKIKSSLEFRIHLQAYIELCRKRDLLQAITYARKHLSQAAAAELEAPAATEDGATAMTAEPGQTSYMAELQQVLALLAYGPETSCRPYQDLYSSSRWSSLRALFRSTFFTLHSLPSIPLLHMSLQAGIASLKTPICVPVPAGTATAPPSAYPLGGPPLRTMITPDGEIVLEAPGGPAALTPTPAPTTAATSGAATPAPAAAGAAGPGAPPPVHGLEGRPSRECPLCASALRALGPEVPYSHHVNSTIVCGITGKVVEGDGGEGGQLVALVSRVTGEGRVYSKEGLALRASQHPEGKFVEPVTGEVFEWDDLKKVFIS</sequence>
<dbReference type="GO" id="GO:0005634">
    <property type="term" value="C:nucleus"/>
    <property type="evidence" value="ECO:0007669"/>
    <property type="project" value="TreeGrafter"/>
</dbReference>
<comment type="caution">
    <text evidence="4">The sequence shown here is derived from an EMBL/GenBank/DDBJ whole genome shotgun (WGS) entry which is preliminary data.</text>
</comment>
<dbReference type="InterPro" id="IPR006595">
    <property type="entry name" value="CTLH_C"/>
</dbReference>
<dbReference type="PANTHER" id="PTHR12170">
    <property type="entry name" value="MACROPHAGE ERYTHROBLAST ATTACHER-RELATED"/>
    <property type="match status" value="1"/>
</dbReference>
<evidence type="ECO:0000256" key="1">
    <source>
        <dbReference type="ARBA" id="ARBA00010615"/>
    </source>
</evidence>
<reference evidence="4 5" key="1">
    <citation type="submission" date="2021-12" db="EMBL/GenBank/DDBJ databases">
        <title>High titer production of polyol ester of fatty acids by Rhodotorula paludigena BS15 towards product separation-free biomass refinery.</title>
        <authorList>
            <person name="Mano J."/>
            <person name="Ono H."/>
            <person name="Tanaka T."/>
            <person name="Naito K."/>
            <person name="Sushida H."/>
            <person name="Ike M."/>
            <person name="Tokuyasu K."/>
            <person name="Kitaoka M."/>
        </authorList>
    </citation>
    <scope>NUCLEOTIDE SEQUENCE [LARGE SCALE GENOMIC DNA]</scope>
    <source>
        <strain evidence="4 5">BS15</strain>
    </source>
</reference>
<evidence type="ECO:0000259" key="3">
    <source>
        <dbReference type="PROSITE" id="PS50897"/>
    </source>
</evidence>
<dbReference type="InterPro" id="IPR013144">
    <property type="entry name" value="CRA_dom"/>
</dbReference>
<dbReference type="Pfam" id="PF10607">
    <property type="entry name" value="CTLH"/>
    <property type="match status" value="1"/>
</dbReference>
<dbReference type="AlphaFoldDB" id="A0AAV5GC17"/>
<dbReference type="GO" id="GO:0004842">
    <property type="term" value="F:ubiquitin-protein transferase activity"/>
    <property type="evidence" value="ECO:0007669"/>
    <property type="project" value="InterPro"/>
</dbReference>
<feature type="region of interest" description="Disordered" evidence="2">
    <location>
        <begin position="377"/>
        <end position="421"/>
    </location>
</feature>
<gene>
    <name evidence="4" type="ORF">Rhopal_000338-T1</name>
</gene>
<dbReference type="GO" id="GO:0034657">
    <property type="term" value="C:GID complex"/>
    <property type="evidence" value="ECO:0007669"/>
    <property type="project" value="TreeGrafter"/>
</dbReference>
<dbReference type="PROSITE" id="PS50897">
    <property type="entry name" value="CTLH"/>
    <property type="match status" value="1"/>
</dbReference>
<name>A0AAV5GC17_9BASI</name>
<evidence type="ECO:0000256" key="2">
    <source>
        <dbReference type="SAM" id="MobiDB-lite"/>
    </source>
</evidence>